<dbReference type="PANTHER" id="PTHR12110">
    <property type="entry name" value="HYDROXYPYRUVATE ISOMERASE"/>
    <property type="match status" value="1"/>
</dbReference>
<gene>
    <name evidence="2" type="ORF">TBCH5v1_2204</name>
</gene>
<keyword evidence="2" id="KW-0540">Nuclease</keyword>
<dbReference type="InterPro" id="IPR036237">
    <property type="entry name" value="Xyl_isomerase-like_sf"/>
</dbReference>
<evidence type="ECO:0000259" key="1">
    <source>
        <dbReference type="Pfam" id="PF01261"/>
    </source>
</evidence>
<dbReference type="STRING" id="55802.TBCH5v1_2204"/>
<dbReference type="Pfam" id="PF01261">
    <property type="entry name" value="AP_endonuc_2"/>
    <property type="match status" value="1"/>
</dbReference>
<evidence type="ECO:0000313" key="3">
    <source>
        <dbReference type="Proteomes" id="UP000066042"/>
    </source>
</evidence>
<dbReference type="InterPro" id="IPR050312">
    <property type="entry name" value="IolE/XylAMocC-like"/>
</dbReference>
<proteinExistence type="predicted"/>
<dbReference type="PATRIC" id="fig|55802.8.peg.2187"/>
<dbReference type="EMBL" id="CP013050">
    <property type="protein sequence ID" value="ALM76103.1"/>
    <property type="molecule type" value="Genomic_DNA"/>
</dbReference>
<dbReference type="GO" id="GO:0004519">
    <property type="term" value="F:endonuclease activity"/>
    <property type="evidence" value="ECO:0007669"/>
    <property type="project" value="UniProtKB-KW"/>
</dbReference>
<dbReference type="Gene3D" id="3.20.20.150">
    <property type="entry name" value="Divalent-metal-dependent TIM barrel enzymes"/>
    <property type="match status" value="1"/>
</dbReference>
<protein>
    <submittedName>
        <fullName evidence="2">Putative AP endonuclease</fullName>
    </submittedName>
</protein>
<dbReference type="RefSeq" id="WP_056934553.1">
    <property type="nucleotide sequence ID" value="NZ_CP013050.1"/>
</dbReference>
<dbReference type="PANTHER" id="PTHR12110:SF21">
    <property type="entry name" value="XYLOSE ISOMERASE-LIKE TIM BARREL DOMAIN-CONTAINING PROTEIN"/>
    <property type="match status" value="1"/>
</dbReference>
<keyword evidence="2" id="KW-0255">Endonuclease</keyword>
<sequence length="264" mass="29762">MKVGVNSYIIREISGHGFSVDELPVDVVELGFDDISVLSEEGIDWETLHEILSLDINFTIHAPCSDGKNVSIDLGINSRRNTRIMENVFKIAQLLDAGYVVIHGGDIGESYHKAFINTRKQLMEIATIAEDYGIKLVVENLTDNRIGAFPHELLPFLEENVSVCLDIGHAFLTSMKYGININEYFLLPGIGHVHLHDNNGVRDEHKAMGEGCIKFDTLLFRVLSHKPKNVIWEIRDYWSKENILRSILSVKKVKPVKAPIIMRG</sequence>
<dbReference type="SUPFAM" id="SSF51658">
    <property type="entry name" value="Xylose isomerase-like"/>
    <property type="match status" value="1"/>
</dbReference>
<dbReference type="InterPro" id="IPR013022">
    <property type="entry name" value="Xyl_isomerase-like_TIM-brl"/>
</dbReference>
<keyword evidence="2" id="KW-0378">Hydrolase</keyword>
<dbReference type="AlphaFoldDB" id="A0A0S1XEA9"/>
<dbReference type="GeneID" id="26137425"/>
<organism evidence="2 3">
    <name type="scientific">Thermococcus barophilus</name>
    <dbReference type="NCBI Taxonomy" id="55802"/>
    <lineage>
        <taxon>Archaea</taxon>
        <taxon>Methanobacteriati</taxon>
        <taxon>Methanobacteriota</taxon>
        <taxon>Thermococci</taxon>
        <taxon>Thermococcales</taxon>
        <taxon>Thermococcaceae</taxon>
        <taxon>Thermococcus</taxon>
    </lineage>
</organism>
<evidence type="ECO:0000313" key="2">
    <source>
        <dbReference type="EMBL" id="ALM76103.1"/>
    </source>
</evidence>
<accession>A0A0S1XEA9</accession>
<name>A0A0S1XEA9_THEBA</name>
<reference evidence="2 3" key="1">
    <citation type="journal article" date="2016" name="Genome Announc.">
        <title>Complete genome sequence of the hyperthermophilic and piezophilic archaeon Thermococcus barophilus Ch5, capable of growth at the expense of hydrogenogenesis from carbon monoxide and formate.</title>
        <authorList>
            <person name="Oger P."/>
            <person name="Sokolova T.G."/>
            <person name="Kozhevnikova D.A."/>
            <person name="Taranov E.A."/>
            <person name="Vannier P."/>
            <person name="Lee H.S."/>
            <person name="Kwon K.K."/>
            <person name="Kang S.G."/>
            <person name="Lee J.H."/>
            <person name="Bonch-Osmolovskaya E.A."/>
            <person name="Lebedinsky A.V."/>
        </authorList>
    </citation>
    <scope>NUCLEOTIDE SEQUENCE [LARGE SCALE GENOMIC DNA]</scope>
    <source>
        <strain evidence="3">Ch5</strain>
    </source>
</reference>
<dbReference type="Proteomes" id="UP000066042">
    <property type="component" value="Chromosome"/>
</dbReference>
<feature type="domain" description="Xylose isomerase-like TIM barrel" evidence="1">
    <location>
        <begin position="23"/>
        <end position="241"/>
    </location>
</feature>